<dbReference type="PROSITE" id="PS50066">
    <property type="entry name" value="MADS_BOX_2"/>
    <property type="match status" value="1"/>
</dbReference>
<accession>G2XKB2</accession>
<dbReference type="CDD" id="cd00265">
    <property type="entry name" value="MADS_MEF2_like"/>
    <property type="match status" value="1"/>
</dbReference>
<comment type="subcellular location">
    <subcellularLocation>
        <location evidence="1">Nucleus</location>
    </subcellularLocation>
</comment>
<evidence type="ECO:0000256" key="4">
    <source>
        <dbReference type="ARBA" id="ARBA00023163"/>
    </source>
</evidence>
<proteinExistence type="evidence at transcript level"/>
<dbReference type="GO" id="GO:0045944">
    <property type="term" value="P:positive regulation of transcription by RNA polymerase II"/>
    <property type="evidence" value="ECO:0007669"/>
    <property type="project" value="InterPro"/>
</dbReference>
<dbReference type="GO" id="GO:0000977">
    <property type="term" value="F:RNA polymerase II transcription regulatory region sequence-specific DNA binding"/>
    <property type="evidence" value="ECO:0007669"/>
    <property type="project" value="InterPro"/>
</dbReference>
<dbReference type="InterPro" id="IPR002100">
    <property type="entry name" value="TF_MADSbox"/>
</dbReference>
<dbReference type="Pfam" id="PF01486">
    <property type="entry name" value="K-box"/>
    <property type="match status" value="1"/>
</dbReference>
<dbReference type="InterPro" id="IPR036879">
    <property type="entry name" value="TF_MADSbox_sf"/>
</dbReference>
<protein>
    <submittedName>
        <fullName evidence="9">B-class MADS-box protein AP3-3</fullName>
    </submittedName>
</protein>
<keyword evidence="6" id="KW-0175">Coiled coil</keyword>
<evidence type="ECO:0000259" key="7">
    <source>
        <dbReference type="PROSITE" id="PS50066"/>
    </source>
</evidence>
<dbReference type="PROSITE" id="PS51297">
    <property type="entry name" value="K_BOX"/>
    <property type="match status" value="1"/>
</dbReference>
<evidence type="ECO:0000256" key="2">
    <source>
        <dbReference type="ARBA" id="ARBA00023015"/>
    </source>
</evidence>
<reference evidence="9" key="1">
    <citation type="journal article" date="2011" name="Plant Cell Physiol.">
        <title>The Duplicated B-class MADS-Box Genes Display Dualistic Characters in Orchid Floral Organ Identity and Growth.</title>
        <authorList>
            <person name="Pan Z.J."/>
            <person name="Cheng C.C."/>
            <person name="Tsai W.C."/>
            <person name="Chung M.C."/>
            <person name="Chen W.H."/>
            <person name="Hu J.M."/>
            <person name="Chen H.H."/>
        </authorList>
    </citation>
    <scope>NUCLEOTIDE SEQUENCE</scope>
    <source>
        <tissue evidence="9">Flower bud</tissue>
    </source>
</reference>
<dbReference type="GO" id="GO:0046983">
    <property type="term" value="F:protein dimerization activity"/>
    <property type="evidence" value="ECO:0007669"/>
    <property type="project" value="InterPro"/>
</dbReference>
<evidence type="ECO:0000256" key="6">
    <source>
        <dbReference type="SAM" id="Coils"/>
    </source>
</evidence>
<dbReference type="InterPro" id="IPR002487">
    <property type="entry name" value="TF_Kbox"/>
</dbReference>
<keyword evidence="4" id="KW-0804">Transcription</keyword>
<dbReference type="SMART" id="SM00432">
    <property type="entry name" value="MADS"/>
    <property type="match status" value="1"/>
</dbReference>
<dbReference type="PRINTS" id="PR00404">
    <property type="entry name" value="MADSDOMAIN"/>
</dbReference>
<dbReference type="GO" id="GO:0005634">
    <property type="term" value="C:nucleus"/>
    <property type="evidence" value="ECO:0007669"/>
    <property type="project" value="UniProtKB-SubCell"/>
</dbReference>
<evidence type="ECO:0000259" key="8">
    <source>
        <dbReference type="PROSITE" id="PS51297"/>
    </source>
</evidence>
<evidence type="ECO:0000256" key="1">
    <source>
        <dbReference type="ARBA" id="ARBA00004123"/>
    </source>
</evidence>
<keyword evidence="2" id="KW-0805">Transcription regulation</keyword>
<feature type="non-terminal residue" evidence="9">
    <location>
        <position position="228"/>
    </location>
</feature>
<evidence type="ECO:0000256" key="5">
    <source>
        <dbReference type="ARBA" id="ARBA00023242"/>
    </source>
</evidence>
<dbReference type="Pfam" id="PF00319">
    <property type="entry name" value="SRF-TF"/>
    <property type="match status" value="1"/>
</dbReference>
<feature type="coiled-coil region" evidence="6">
    <location>
        <begin position="77"/>
        <end position="104"/>
    </location>
</feature>
<feature type="domain" description="K-box" evidence="8">
    <location>
        <begin position="84"/>
        <end position="174"/>
    </location>
</feature>
<dbReference type="GO" id="GO:0003700">
    <property type="term" value="F:DNA-binding transcription factor activity"/>
    <property type="evidence" value="ECO:0007669"/>
    <property type="project" value="InterPro"/>
</dbReference>
<dbReference type="InterPro" id="IPR050142">
    <property type="entry name" value="MADS-box/MEF2_TF"/>
</dbReference>
<evidence type="ECO:0000313" key="9">
    <source>
        <dbReference type="EMBL" id="ACD85116.1"/>
    </source>
</evidence>
<dbReference type="SUPFAM" id="SSF55455">
    <property type="entry name" value="SRF-like"/>
    <property type="match status" value="1"/>
</dbReference>
<dbReference type="AlphaFoldDB" id="G2XKB2"/>
<dbReference type="PANTHER" id="PTHR48019">
    <property type="entry name" value="SERUM RESPONSE FACTOR HOMOLOG"/>
    <property type="match status" value="1"/>
</dbReference>
<keyword evidence="3" id="KW-0238">DNA-binding</keyword>
<name>G2XKB2_9ASPA</name>
<feature type="domain" description="MADS-box" evidence="7">
    <location>
        <begin position="1"/>
        <end position="61"/>
    </location>
</feature>
<sequence>MGRGKIEIKKIENPTNGQVTYSKRRLGIMKKAKELSVLCDAQLSLIMFSNTGKLADYCSPSTDVKGIFERYQVVTGIDLWNVQYERMRRTLKHLEEINQSLRKEIMQRSGEGLEGMNIEELRGLEQTLDDSLRIVRQRKYHVIATQTDTYKKKLKSTRESCRLLMQELEMKDEHSHYDFVAEEHRRICENPIPMVNGAPPMYAFRVVQQIQPNLMDMSYDHSHDLSLA</sequence>
<keyword evidence="5" id="KW-0539">Nucleus</keyword>
<dbReference type="InterPro" id="IPR033896">
    <property type="entry name" value="MEF2-like_N"/>
</dbReference>
<dbReference type="Gene3D" id="3.40.1810.10">
    <property type="entry name" value="Transcription factor, MADS-box"/>
    <property type="match status" value="1"/>
</dbReference>
<dbReference type="EMBL" id="EU444048">
    <property type="protein sequence ID" value="ACD85116.1"/>
    <property type="molecule type" value="mRNA"/>
</dbReference>
<organism evidence="9">
    <name type="scientific">Paphiopedilum hybrid cultivar</name>
    <dbReference type="NCBI Taxonomy" id="232843"/>
    <lineage>
        <taxon>Eukaryota</taxon>
        <taxon>Viridiplantae</taxon>
        <taxon>Streptophyta</taxon>
        <taxon>Embryophyta</taxon>
        <taxon>Tracheophyta</taxon>
        <taxon>Spermatophyta</taxon>
        <taxon>Magnoliopsida</taxon>
        <taxon>Liliopsida</taxon>
        <taxon>Asparagales</taxon>
        <taxon>Orchidaceae</taxon>
        <taxon>Cypripedioideae</taxon>
        <taxon>Paphiopedilum</taxon>
    </lineage>
</organism>
<evidence type="ECO:0000256" key="3">
    <source>
        <dbReference type="ARBA" id="ARBA00023125"/>
    </source>
</evidence>